<organism evidence="6 7">
    <name type="scientific">Tepidamorphus gemmatus</name>
    <dbReference type="NCBI Taxonomy" id="747076"/>
    <lineage>
        <taxon>Bacteria</taxon>
        <taxon>Pseudomonadati</taxon>
        <taxon>Pseudomonadota</taxon>
        <taxon>Alphaproteobacteria</taxon>
        <taxon>Hyphomicrobiales</taxon>
        <taxon>Tepidamorphaceae</taxon>
        <taxon>Tepidamorphus</taxon>
    </lineage>
</organism>
<dbReference type="GO" id="GO:0006285">
    <property type="term" value="P:base-excision repair, AP site formation"/>
    <property type="evidence" value="ECO:0007669"/>
    <property type="project" value="TreeGrafter"/>
</dbReference>
<accession>A0A4R3MEV4</accession>
<evidence type="ECO:0000256" key="2">
    <source>
        <dbReference type="ARBA" id="ARBA00012000"/>
    </source>
</evidence>
<dbReference type="CDD" id="cd00056">
    <property type="entry name" value="ENDO3c"/>
    <property type="match status" value="1"/>
</dbReference>
<protein>
    <recommendedName>
        <fullName evidence="2">DNA-3-methyladenine glycosylase II</fullName>
        <ecNumber evidence="2">3.2.2.21</ecNumber>
    </recommendedName>
</protein>
<dbReference type="Pfam" id="PF00730">
    <property type="entry name" value="HhH-GPD"/>
    <property type="match status" value="1"/>
</dbReference>
<dbReference type="PANTHER" id="PTHR43003">
    <property type="entry name" value="DNA-3-METHYLADENINE GLYCOSYLASE"/>
    <property type="match status" value="1"/>
</dbReference>
<evidence type="ECO:0000256" key="3">
    <source>
        <dbReference type="ARBA" id="ARBA00022763"/>
    </source>
</evidence>
<dbReference type="AlphaFoldDB" id="A0A4R3MEV4"/>
<keyword evidence="4" id="KW-0234">DNA repair</keyword>
<sequence>MLQAMQAPRPERLDTPGALEAALDALADRDDLIARLRAAVDPPVLRRYPAGLAGLARIVVGQQVSTASAEAIWTRLSAQVDPLDPAAWRQTGEAALRAAGLSRPKIGTLMALADAIASGGLDLGRLDRLDAETARAELCRIRGIGPWTAEVYLMFCLGHADSWPAGDVALQHAAAVAIGLPGRPDARALARLGERWRPWRSAAAHLLWAYYRALRGRAGVSA</sequence>
<evidence type="ECO:0000256" key="4">
    <source>
        <dbReference type="ARBA" id="ARBA00023204"/>
    </source>
</evidence>
<dbReference type="InterPro" id="IPR011257">
    <property type="entry name" value="DNA_glycosylase"/>
</dbReference>
<evidence type="ECO:0000256" key="1">
    <source>
        <dbReference type="ARBA" id="ARBA00000086"/>
    </source>
</evidence>
<dbReference type="PANTHER" id="PTHR43003:SF13">
    <property type="entry name" value="DNA-3-METHYLADENINE GLYCOSYLASE 2"/>
    <property type="match status" value="1"/>
</dbReference>
<dbReference type="InterPro" id="IPR003265">
    <property type="entry name" value="HhH-GPD_domain"/>
</dbReference>
<keyword evidence="7" id="KW-1185">Reference proteome</keyword>
<reference evidence="6 7" key="1">
    <citation type="submission" date="2019-03" db="EMBL/GenBank/DDBJ databases">
        <title>Genomic Encyclopedia of Type Strains, Phase IV (KMG-IV): sequencing the most valuable type-strain genomes for metagenomic binning, comparative biology and taxonomic classification.</title>
        <authorList>
            <person name="Goeker M."/>
        </authorList>
    </citation>
    <scope>NUCLEOTIDE SEQUENCE [LARGE SCALE GENOMIC DNA]</scope>
    <source>
        <strain evidence="6 7">DSM 19345</strain>
    </source>
</reference>
<dbReference type="Gene3D" id="1.10.340.30">
    <property type="entry name" value="Hypothetical protein, domain 2"/>
    <property type="match status" value="1"/>
</dbReference>
<name>A0A4R3MEV4_9HYPH</name>
<dbReference type="GO" id="GO:0006307">
    <property type="term" value="P:DNA alkylation repair"/>
    <property type="evidence" value="ECO:0007669"/>
    <property type="project" value="TreeGrafter"/>
</dbReference>
<keyword evidence="3" id="KW-0227">DNA damage</keyword>
<comment type="caution">
    <text evidence="6">The sequence shown here is derived from an EMBL/GenBank/DDBJ whole genome shotgun (WGS) entry which is preliminary data.</text>
</comment>
<comment type="catalytic activity">
    <reaction evidence="1">
        <text>Hydrolysis of alkylated DNA, releasing 3-methyladenine, 3-methylguanine, 7-methylguanine and 7-methyladenine.</text>
        <dbReference type="EC" id="3.2.2.21"/>
    </reaction>
</comment>
<evidence type="ECO:0000259" key="5">
    <source>
        <dbReference type="SMART" id="SM00478"/>
    </source>
</evidence>
<dbReference type="Gene3D" id="1.10.1670.40">
    <property type="match status" value="1"/>
</dbReference>
<dbReference type="GO" id="GO:0008725">
    <property type="term" value="F:DNA-3-methyladenine glycosylase activity"/>
    <property type="evidence" value="ECO:0007669"/>
    <property type="project" value="TreeGrafter"/>
</dbReference>
<feature type="domain" description="HhH-GPD" evidence="5">
    <location>
        <begin position="60"/>
        <end position="212"/>
    </location>
</feature>
<gene>
    <name evidence="6" type="ORF">EDC22_105238</name>
</gene>
<dbReference type="EMBL" id="SMAK01000005">
    <property type="protein sequence ID" value="TCT10737.1"/>
    <property type="molecule type" value="Genomic_DNA"/>
</dbReference>
<dbReference type="GO" id="GO:0032131">
    <property type="term" value="F:alkylated DNA binding"/>
    <property type="evidence" value="ECO:0007669"/>
    <property type="project" value="TreeGrafter"/>
</dbReference>
<dbReference type="InterPro" id="IPR051912">
    <property type="entry name" value="Alkylbase_DNA_Glycosylase/TA"/>
</dbReference>
<dbReference type="SMART" id="SM00478">
    <property type="entry name" value="ENDO3c"/>
    <property type="match status" value="1"/>
</dbReference>
<proteinExistence type="predicted"/>
<dbReference type="SUPFAM" id="SSF48150">
    <property type="entry name" value="DNA-glycosylase"/>
    <property type="match status" value="1"/>
</dbReference>
<dbReference type="Proteomes" id="UP000295678">
    <property type="component" value="Unassembled WGS sequence"/>
</dbReference>
<evidence type="ECO:0000313" key="7">
    <source>
        <dbReference type="Proteomes" id="UP000295678"/>
    </source>
</evidence>
<dbReference type="GO" id="GO:0005737">
    <property type="term" value="C:cytoplasm"/>
    <property type="evidence" value="ECO:0007669"/>
    <property type="project" value="TreeGrafter"/>
</dbReference>
<evidence type="ECO:0000313" key="6">
    <source>
        <dbReference type="EMBL" id="TCT10737.1"/>
    </source>
</evidence>
<dbReference type="GO" id="GO:0043916">
    <property type="term" value="F:DNA-7-methylguanine glycosylase activity"/>
    <property type="evidence" value="ECO:0007669"/>
    <property type="project" value="TreeGrafter"/>
</dbReference>
<dbReference type="GO" id="GO:0032993">
    <property type="term" value="C:protein-DNA complex"/>
    <property type="evidence" value="ECO:0007669"/>
    <property type="project" value="TreeGrafter"/>
</dbReference>
<dbReference type="EC" id="3.2.2.21" evidence="2"/>